<dbReference type="Pfam" id="PF04285">
    <property type="entry name" value="DUF444"/>
    <property type="match status" value="1"/>
</dbReference>
<feature type="region of interest" description="Disordered" evidence="2">
    <location>
        <begin position="36"/>
        <end position="112"/>
    </location>
</feature>
<proteinExistence type="inferred from homology"/>
<name>A0A1M5GER3_9ALTE</name>
<keyword evidence="4" id="KW-1185">Reference proteome</keyword>
<dbReference type="PANTHER" id="PTHR30510">
    <property type="entry name" value="UPF0229 PROTEIN YEAH"/>
    <property type="match status" value="1"/>
</dbReference>
<dbReference type="InterPro" id="IPR006698">
    <property type="entry name" value="UPF0229"/>
</dbReference>
<dbReference type="PANTHER" id="PTHR30510:SF2">
    <property type="entry name" value="UPF0229 PROTEIN YEAH"/>
    <property type="match status" value="1"/>
</dbReference>
<evidence type="ECO:0000313" key="3">
    <source>
        <dbReference type="EMBL" id="SHG02280.1"/>
    </source>
</evidence>
<dbReference type="NCBIfam" id="NF003708">
    <property type="entry name" value="PRK05325.1-3"/>
    <property type="match status" value="1"/>
</dbReference>
<organism evidence="3 4">
    <name type="scientific">Marisediminitalea aggregata</name>
    <dbReference type="NCBI Taxonomy" id="634436"/>
    <lineage>
        <taxon>Bacteria</taxon>
        <taxon>Pseudomonadati</taxon>
        <taxon>Pseudomonadota</taxon>
        <taxon>Gammaproteobacteria</taxon>
        <taxon>Alteromonadales</taxon>
        <taxon>Alteromonadaceae</taxon>
        <taxon>Marisediminitalea</taxon>
    </lineage>
</organism>
<dbReference type="STRING" id="634436.SAMN05216361_0986"/>
<dbReference type="EMBL" id="FQWD01000002">
    <property type="protein sequence ID" value="SHG02280.1"/>
    <property type="molecule type" value="Genomic_DNA"/>
</dbReference>
<evidence type="ECO:0000313" key="4">
    <source>
        <dbReference type="Proteomes" id="UP000184520"/>
    </source>
</evidence>
<comment type="similarity">
    <text evidence="1">Belongs to the UPF0229 family.</text>
</comment>
<dbReference type="AlphaFoldDB" id="A0A1M5GER3"/>
<reference evidence="4" key="1">
    <citation type="submission" date="2016-11" db="EMBL/GenBank/DDBJ databases">
        <authorList>
            <person name="Varghese N."/>
            <person name="Submissions S."/>
        </authorList>
    </citation>
    <scope>NUCLEOTIDE SEQUENCE [LARGE SCALE GENOMIC DNA]</scope>
    <source>
        <strain evidence="4">CGMCC 1.8995</strain>
    </source>
</reference>
<sequence length="429" mass="48681">MAHFIDRRLNSKGKSTLNRQRFLKRYKQQIKRAVSDAVGERSVTDVDSGEQISIPKRDISEPVFHTGKGGKRTAVHPGNDQFTAGDRIDRPPQQGGGGSGQGDASDSGEGQDDFSFSISKDEYLDLLFEDLALPNLKNSQFDQVVQYETYRAGFQTDGVPSNLDIVRSLKGSMARRIALTAGDRRKLRECEEKLEALRNDKHDNTVAILELEQTIAKLKAKIAGVPFIDTFDLRFKNYAKKPVPTSKAVMFCLMDVSGSMDQATKDMAKRFYILLYLFLTRTYENVEVVYIRHHTQAKEVDEQEFFYSQETGGTIVSSALKLMDEIIQARYQDSDWNIYAAQASDGDNWADDSPQCRELLTKKLLPVTRYFAYIEITERQHQSLWREYQTVEEGCENFVCKHITSVNDIYPVFRELFEKTNSSTASGGS</sequence>
<gene>
    <name evidence="3" type="ORF">SAMN05216361_0986</name>
</gene>
<protein>
    <recommendedName>
        <fullName evidence="1">UPF0229 protein SAMN05216361_0986</fullName>
    </recommendedName>
</protein>
<dbReference type="OrthoDB" id="9788289at2"/>
<evidence type="ECO:0000256" key="1">
    <source>
        <dbReference type="HAMAP-Rule" id="MF_01232"/>
    </source>
</evidence>
<dbReference type="Proteomes" id="UP000184520">
    <property type="component" value="Unassembled WGS sequence"/>
</dbReference>
<dbReference type="NCBIfam" id="NF003707">
    <property type="entry name" value="PRK05325.1-2"/>
    <property type="match status" value="1"/>
</dbReference>
<evidence type="ECO:0000256" key="2">
    <source>
        <dbReference type="SAM" id="MobiDB-lite"/>
    </source>
</evidence>
<accession>A0A1M5GER3</accession>
<dbReference type="RefSeq" id="WP_073318823.1">
    <property type="nucleotide sequence ID" value="NZ_FQWD01000002.1"/>
</dbReference>
<dbReference type="HAMAP" id="MF_01232">
    <property type="entry name" value="UPF0229"/>
    <property type="match status" value="1"/>
</dbReference>